<accession>A0A068SJ61</accession>
<sequence length="107" mass="12088">MASFLTLTSTTHHEEEDSAVHYYLPYGSTHENLLMLYDGPHSTAELIHAHDPNEFVRLTPDDVASQDLWPLPASLDPSPSTHEPLKYFLQDENSTTTVVFHQEPNSI</sequence>
<evidence type="ECO:0000313" key="1">
    <source>
        <dbReference type="EMBL" id="CDH61556.1"/>
    </source>
</evidence>
<organism evidence="1 2">
    <name type="scientific">Lichtheimia corymbifera JMRC:FSU:9682</name>
    <dbReference type="NCBI Taxonomy" id="1263082"/>
    <lineage>
        <taxon>Eukaryota</taxon>
        <taxon>Fungi</taxon>
        <taxon>Fungi incertae sedis</taxon>
        <taxon>Mucoromycota</taxon>
        <taxon>Mucoromycotina</taxon>
        <taxon>Mucoromycetes</taxon>
        <taxon>Mucorales</taxon>
        <taxon>Lichtheimiaceae</taxon>
        <taxon>Lichtheimia</taxon>
    </lineage>
</organism>
<proteinExistence type="predicted"/>
<reference evidence="1" key="1">
    <citation type="submission" date="2013-08" db="EMBL/GenBank/DDBJ databases">
        <title>Gene expansion shapes genome architecture in the human pathogen Lichtheimia corymbifera: an evolutionary genomics analysis in the ancient terrestrial Mucorales (Mucoromycotina).</title>
        <authorList>
            <person name="Schwartze V.U."/>
            <person name="Winter S."/>
            <person name="Shelest E."/>
            <person name="Marcet-Houben M."/>
            <person name="Horn F."/>
            <person name="Wehner S."/>
            <person name="Hoffmann K."/>
            <person name="Riege K."/>
            <person name="Sammeth M."/>
            <person name="Nowrousian M."/>
            <person name="Valiante V."/>
            <person name="Linde J."/>
            <person name="Jacobsen I.D."/>
            <person name="Marz M."/>
            <person name="Brakhage A.A."/>
            <person name="Gabaldon T."/>
            <person name="Bocker S."/>
            <person name="Voigt K."/>
        </authorList>
    </citation>
    <scope>NUCLEOTIDE SEQUENCE [LARGE SCALE GENOMIC DNA]</scope>
    <source>
        <strain evidence="1">FSU 9682</strain>
    </source>
</reference>
<dbReference type="Proteomes" id="UP000027586">
    <property type="component" value="Unassembled WGS sequence"/>
</dbReference>
<evidence type="ECO:0000313" key="2">
    <source>
        <dbReference type="Proteomes" id="UP000027586"/>
    </source>
</evidence>
<dbReference type="VEuPathDB" id="FungiDB:LCOR_12330.1"/>
<keyword evidence="2" id="KW-1185">Reference proteome</keyword>
<protein>
    <submittedName>
        <fullName evidence="1">Uncharacterized protein</fullName>
    </submittedName>
</protein>
<dbReference type="EMBL" id="CBTN010000203">
    <property type="protein sequence ID" value="CDH61556.1"/>
    <property type="molecule type" value="Genomic_DNA"/>
</dbReference>
<comment type="caution">
    <text evidence="1">The sequence shown here is derived from an EMBL/GenBank/DDBJ whole genome shotgun (WGS) entry which is preliminary data.</text>
</comment>
<name>A0A068SJ61_9FUNG</name>
<gene>
    <name evidence="1" type="ORF">LCOR_12330.1</name>
</gene>
<dbReference type="AlphaFoldDB" id="A0A068SJ61"/>
<dbReference type="OrthoDB" id="10291668at2759"/>